<organism evidence="2 3">
    <name type="scientific">Actinocorallia longicatena</name>
    <dbReference type="NCBI Taxonomy" id="111803"/>
    <lineage>
        <taxon>Bacteria</taxon>
        <taxon>Bacillati</taxon>
        <taxon>Actinomycetota</taxon>
        <taxon>Actinomycetes</taxon>
        <taxon>Streptosporangiales</taxon>
        <taxon>Thermomonosporaceae</taxon>
        <taxon>Actinocorallia</taxon>
    </lineage>
</organism>
<dbReference type="EMBL" id="BAAAUV010000014">
    <property type="protein sequence ID" value="GAA3224318.1"/>
    <property type="molecule type" value="Genomic_DNA"/>
</dbReference>
<comment type="caution">
    <text evidence="2">The sequence shown here is derived from an EMBL/GenBank/DDBJ whole genome shotgun (WGS) entry which is preliminary data.</text>
</comment>
<dbReference type="PANTHER" id="PTHR35333:SF3">
    <property type="entry name" value="BETA-LACTAMASE-TYPE TRANSPEPTIDASE FOLD CONTAINING PROTEIN"/>
    <property type="match status" value="1"/>
</dbReference>
<dbReference type="Pfam" id="PF13354">
    <property type="entry name" value="Beta-lactamase2"/>
    <property type="match status" value="1"/>
</dbReference>
<proteinExistence type="predicted"/>
<evidence type="ECO:0000313" key="3">
    <source>
        <dbReference type="Proteomes" id="UP001501237"/>
    </source>
</evidence>
<gene>
    <name evidence="2" type="ORF">GCM10010468_51260</name>
</gene>
<feature type="domain" description="Beta-lactamase class A catalytic" evidence="1">
    <location>
        <begin position="23"/>
        <end position="266"/>
    </location>
</feature>
<keyword evidence="2" id="KW-0378">Hydrolase</keyword>
<dbReference type="Gene3D" id="3.40.710.10">
    <property type="entry name" value="DD-peptidase/beta-lactamase superfamily"/>
    <property type="match status" value="1"/>
</dbReference>
<dbReference type="Proteomes" id="UP001501237">
    <property type="component" value="Unassembled WGS sequence"/>
</dbReference>
<keyword evidence="3" id="KW-1185">Reference proteome</keyword>
<name>A0ABP6QEI7_9ACTN</name>
<dbReference type="InterPro" id="IPR012338">
    <property type="entry name" value="Beta-lactam/transpept-like"/>
</dbReference>
<dbReference type="GO" id="GO:0016787">
    <property type="term" value="F:hydrolase activity"/>
    <property type="evidence" value="ECO:0007669"/>
    <property type="project" value="UniProtKB-KW"/>
</dbReference>
<reference evidence="3" key="1">
    <citation type="journal article" date="2019" name="Int. J. Syst. Evol. Microbiol.">
        <title>The Global Catalogue of Microorganisms (GCM) 10K type strain sequencing project: providing services to taxonomists for standard genome sequencing and annotation.</title>
        <authorList>
            <consortium name="The Broad Institute Genomics Platform"/>
            <consortium name="The Broad Institute Genome Sequencing Center for Infectious Disease"/>
            <person name="Wu L."/>
            <person name="Ma J."/>
        </authorList>
    </citation>
    <scope>NUCLEOTIDE SEQUENCE [LARGE SCALE GENOMIC DNA]</scope>
    <source>
        <strain evidence="3">JCM 9377</strain>
    </source>
</reference>
<dbReference type="SUPFAM" id="SSF56601">
    <property type="entry name" value="beta-lactamase/transpeptidase-like"/>
    <property type="match status" value="1"/>
</dbReference>
<accession>A0ABP6QEI7</accession>
<dbReference type="PANTHER" id="PTHR35333">
    <property type="entry name" value="BETA-LACTAMASE"/>
    <property type="match status" value="1"/>
</dbReference>
<dbReference type="InterPro" id="IPR045155">
    <property type="entry name" value="Beta-lactam_cat"/>
</dbReference>
<evidence type="ECO:0000313" key="2">
    <source>
        <dbReference type="EMBL" id="GAA3224318.1"/>
    </source>
</evidence>
<dbReference type="RefSeq" id="WP_344832901.1">
    <property type="nucleotide sequence ID" value="NZ_BAAAUV010000014.1"/>
</dbReference>
<sequence length="305" mass="32080">MSARRETSAIEAAFRAAGVTGRLHAVDLDGGREVAFGADEPVVLASVFKVPLLVAFHRAAAAGRIDPAGRVRLRPGDRVPGPTGTSVLLDDVEMSLRDLTCLMITVSDNTAADAVLARVGVDAVNAAAAELGLPGTRIVGTARDLHDSLLADSGAADYTELWTKLGEPGVLDGLSALDPARSGRSTPREMTRLLSMIWRDEAAPAAECAAMRRLFSLQVWPHRLASGFPYDDVLVSGKTGTLPTLRNEIGVVEYPDGTRYALAVFTRSPHPTAVHPKADAAIGTAARLAVHHLRTQNPSSSGPSS</sequence>
<protein>
    <submittedName>
        <fullName evidence="2">Serine hydrolase</fullName>
    </submittedName>
</protein>
<evidence type="ECO:0000259" key="1">
    <source>
        <dbReference type="Pfam" id="PF13354"/>
    </source>
</evidence>
<dbReference type="InterPro" id="IPR000871">
    <property type="entry name" value="Beta-lactam_class-A"/>
</dbReference>